<keyword evidence="2" id="KW-1185">Reference proteome</keyword>
<proteinExistence type="predicted"/>
<organism evidence="1 2">
    <name type="scientific">Aspergillus tanneri</name>
    <dbReference type="NCBI Taxonomy" id="1220188"/>
    <lineage>
        <taxon>Eukaryota</taxon>
        <taxon>Fungi</taxon>
        <taxon>Dikarya</taxon>
        <taxon>Ascomycota</taxon>
        <taxon>Pezizomycotina</taxon>
        <taxon>Eurotiomycetes</taxon>
        <taxon>Eurotiomycetidae</taxon>
        <taxon>Eurotiales</taxon>
        <taxon>Aspergillaceae</taxon>
        <taxon>Aspergillus</taxon>
        <taxon>Aspergillus subgen. Circumdati</taxon>
    </lineage>
</organism>
<evidence type="ECO:0000313" key="1">
    <source>
        <dbReference type="EMBL" id="THC94610.1"/>
    </source>
</evidence>
<dbReference type="EMBL" id="SOSA01000198">
    <property type="protein sequence ID" value="THC94610.1"/>
    <property type="molecule type" value="Genomic_DNA"/>
</dbReference>
<sequence>MEAATSQFLVYLPTTIAEAFDMSFIIAPSWQYTHRPFSSRPDWKLQSSWITVSLLLKRA</sequence>
<reference evidence="1 2" key="1">
    <citation type="submission" date="2019-03" db="EMBL/GenBank/DDBJ databases">
        <title>The genome sequence of a newly discovered highly antifungal drug resistant Aspergillus species, Aspergillus tanneri NIH 1004.</title>
        <authorList>
            <person name="Mounaud S."/>
            <person name="Singh I."/>
            <person name="Joardar V."/>
            <person name="Pakala S."/>
            <person name="Pakala S."/>
            <person name="Venepally P."/>
            <person name="Hoover J."/>
            <person name="Nierman W."/>
            <person name="Chung J."/>
            <person name="Losada L."/>
        </authorList>
    </citation>
    <scope>NUCLEOTIDE SEQUENCE [LARGE SCALE GENOMIC DNA]</scope>
    <source>
        <strain evidence="1 2">NIH1004</strain>
    </source>
</reference>
<dbReference type="VEuPathDB" id="FungiDB:EYZ11_005898"/>
<dbReference type="AlphaFoldDB" id="A0A4S3JH78"/>
<comment type="caution">
    <text evidence="1">The sequence shown here is derived from an EMBL/GenBank/DDBJ whole genome shotgun (WGS) entry which is preliminary data.</text>
</comment>
<protein>
    <submittedName>
        <fullName evidence="1">Uncharacterized protein</fullName>
    </submittedName>
</protein>
<gene>
    <name evidence="1" type="ORF">EYZ11_005898</name>
</gene>
<name>A0A4S3JH78_9EURO</name>
<accession>A0A4S3JH78</accession>
<evidence type="ECO:0000313" key="2">
    <source>
        <dbReference type="Proteomes" id="UP000308092"/>
    </source>
</evidence>
<dbReference type="Proteomes" id="UP000308092">
    <property type="component" value="Unassembled WGS sequence"/>
</dbReference>